<evidence type="ECO:0000313" key="1">
    <source>
        <dbReference type="EMBL" id="MFC0298071.1"/>
    </source>
</evidence>
<proteinExistence type="predicted"/>
<evidence type="ECO:0000313" key="2">
    <source>
        <dbReference type="Proteomes" id="UP001589785"/>
    </source>
</evidence>
<name>A0ABV6GU94_9BACL</name>
<organism evidence="1 2">
    <name type="scientific">Geobacillus jurassicus</name>
    <dbReference type="NCBI Taxonomy" id="235932"/>
    <lineage>
        <taxon>Bacteria</taxon>
        <taxon>Bacillati</taxon>
        <taxon>Bacillota</taxon>
        <taxon>Bacilli</taxon>
        <taxon>Bacillales</taxon>
        <taxon>Anoxybacillaceae</taxon>
        <taxon>Geobacillus</taxon>
    </lineage>
</organism>
<comment type="caution">
    <text evidence="1">The sequence shown here is derived from an EMBL/GenBank/DDBJ whole genome shotgun (WGS) entry which is preliminary data.</text>
</comment>
<dbReference type="Proteomes" id="UP001589785">
    <property type="component" value="Unassembled WGS sequence"/>
</dbReference>
<protein>
    <recommendedName>
        <fullName evidence="3">Transposase</fullName>
    </recommendedName>
</protein>
<accession>A0ABV6GU94</accession>
<gene>
    <name evidence="1" type="ORF">ACFFHQ_11645</name>
</gene>
<keyword evidence="2" id="KW-1185">Reference proteome</keyword>
<evidence type="ECO:0008006" key="3">
    <source>
        <dbReference type="Google" id="ProtNLM"/>
    </source>
</evidence>
<reference evidence="1 2" key="1">
    <citation type="submission" date="2024-09" db="EMBL/GenBank/DDBJ databases">
        <authorList>
            <person name="Sun Q."/>
            <person name="Mori K."/>
        </authorList>
    </citation>
    <scope>NUCLEOTIDE SEQUENCE [LARGE SCALE GENOMIC DNA]</scope>
    <source>
        <strain evidence="1 2">CCM 7224</strain>
    </source>
</reference>
<dbReference type="RefSeq" id="WP_157068384.1">
    <property type="nucleotide sequence ID" value="NZ_JBHLVN010000059.1"/>
</dbReference>
<sequence length="55" mass="6282">MKMIVALPLVKKQRLAAVGVRGRTACVWQKELEVMINDGLSWIWRMDKEWPNGGA</sequence>
<dbReference type="EMBL" id="JBHLVN010000059">
    <property type="protein sequence ID" value="MFC0298071.1"/>
    <property type="molecule type" value="Genomic_DNA"/>
</dbReference>